<dbReference type="InterPro" id="IPR045584">
    <property type="entry name" value="Pilin-like"/>
</dbReference>
<dbReference type="RefSeq" id="WP_106078050.1">
    <property type="nucleotide sequence ID" value="NZ_MTBD01000037.1"/>
</dbReference>
<name>A0A2S9WZB1_9NEIS</name>
<evidence type="ECO:0008006" key="4">
    <source>
        <dbReference type="Google" id="ProtNLM"/>
    </source>
</evidence>
<keyword evidence="1" id="KW-1133">Transmembrane helix</keyword>
<organism evidence="2 3">
    <name type="scientific">Chromobacterium amazonense</name>
    <dbReference type="NCBI Taxonomy" id="1382803"/>
    <lineage>
        <taxon>Bacteria</taxon>
        <taxon>Pseudomonadati</taxon>
        <taxon>Pseudomonadota</taxon>
        <taxon>Betaproteobacteria</taxon>
        <taxon>Neisseriales</taxon>
        <taxon>Chromobacteriaceae</taxon>
        <taxon>Chromobacterium</taxon>
    </lineage>
</organism>
<dbReference type="Proteomes" id="UP000239469">
    <property type="component" value="Unassembled WGS sequence"/>
</dbReference>
<dbReference type="AlphaFoldDB" id="A0A2S9WZB1"/>
<dbReference type="EMBL" id="MTBD01000037">
    <property type="protein sequence ID" value="PRP68807.1"/>
    <property type="molecule type" value="Genomic_DNA"/>
</dbReference>
<dbReference type="SUPFAM" id="SSF54523">
    <property type="entry name" value="Pili subunits"/>
    <property type="match status" value="1"/>
</dbReference>
<dbReference type="InterPro" id="IPR012902">
    <property type="entry name" value="N_methyl_site"/>
</dbReference>
<keyword evidence="1" id="KW-0812">Transmembrane</keyword>
<dbReference type="NCBIfam" id="TIGR02532">
    <property type="entry name" value="IV_pilin_GFxxxE"/>
    <property type="match status" value="1"/>
</dbReference>
<protein>
    <recommendedName>
        <fullName evidence="4">Prepilin-type N-terminal cleavage/methylation domain-containing protein</fullName>
    </recommendedName>
</protein>
<dbReference type="OrthoDB" id="8605874at2"/>
<evidence type="ECO:0000256" key="1">
    <source>
        <dbReference type="SAM" id="Phobius"/>
    </source>
</evidence>
<dbReference type="PROSITE" id="PS00409">
    <property type="entry name" value="PROKAR_NTER_METHYL"/>
    <property type="match status" value="1"/>
</dbReference>
<comment type="caution">
    <text evidence="2">The sequence shown here is derived from an EMBL/GenBank/DDBJ whole genome shotgun (WGS) entry which is preliminary data.</text>
</comment>
<evidence type="ECO:0000313" key="3">
    <source>
        <dbReference type="Proteomes" id="UP000239469"/>
    </source>
</evidence>
<gene>
    <name evidence="2" type="ORF">BUE93_20385</name>
</gene>
<reference evidence="2 3" key="1">
    <citation type="submission" date="2017-01" db="EMBL/GenBank/DDBJ databases">
        <title>New insights into the genetic diversity of Chromobacterium isolated from tropical freshwater lake.</title>
        <authorList>
            <person name="Santos A.B."/>
            <person name="Nascimento A.M."/>
            <person name="Da Silva P.C."/>
        </authorList>
    </citation>
    <scope>NUCLEOTIDE SEQUENCE [LARGE SCALE GENOMIC DNA]</scope>
    <source>
        <strain evidence="2 3">56AF</strain>
    </source>
</reference>
<accession>A0A2S9WZB1</accession>
<evidence type="ECO:0000313" key="2">
    <source>
        <dbReference type="EMBL" id="PRP68807.1"/>
    </source>
</evidence>
<feature type="transmembrane region" description="Helical" evidence="1">
    <location>
        <begin position="20"/>
        <end position="41"/>
    </location>
</feature>
<dbReference type="Pfam" id="PF07963">
    <property type="entry name" value="N_methyl"/>
    <property type="match status" value="1"/>
</dbReference>
<keyword evidence="1" id="KW-0472">Membrane</keyword>
<proteinExistence type="predicted"/>
<dbReference type="Gene3D" id="3.30.700.10">
    <property type="entry name" value="Glycoprotein, Type 4 Pilin"/>
    <property type="match status" value="1"/>
</dbReference>
<sequence length="187" mass="19536">MKLSRIHPPRPRQQQGFSLLELMIVVTIIGVLGAIIIPFAGSNKTKATTLLTSMKSLGEGSTLLQQEGGCYPTVLRALTTQADAATSFCGVNMTANWRGPYVKEATFNAAGDALLDTVATGITLSIVRDAGAGTIRYGIRAVNVPEEILSEANNQCNKAAGATNCLVVPGTGGAPGQITRWFDSANA</sequence>